<dbReference type="EMBL" id="VULZ01000008">
    <property type="protein sequence ID" value="MSS15094.1"/>
    <property type="molecule type" value="Genomic_DNA"/>
</dbReference>
<dbReference type="SUPFAM" id="SSF51011">
    <property type="entry name" value="Glycosyl hydrolase domain"/>
    <property type="match status" value="1"/>
</dbReference>
<keyword evidence="4" id="KW-1185">Reference proteome</keyword>
<evidence type="ECO:0000313" key="4">
    <source>
        <dbReference type="Proteomes" id="UP000481852"/>
    </source>
</evidence>
<dbReference type="Pfam" id="PF02922">
    <property type="entry name" value="CBM_48"/>
    <property type="match status" value="1"/>
</dbReference>
<accession>A0A6L5X8J1</accession>
<dbReference type="AlphaFoldDB" id="A0A6L5X8J1"/>
<organism evidence="3 4">
    <name type="scientific">Porcincola intestinalis</name>
    <dbReference type="NCBI Taxonomy" id="2606632"/>
    <lineage>
        <taxon>Bacteria</taxon>
        <taxon>Bacillati</taxon>
        <taxon>Bacillota</taxon>
        <taxon>Clostridia</taxon>
        <taxon>Lachnospirales</taxon>
        <taxon>Lachnospiraceae</taxon>
        <taxon>Porcincola</taxon>
    </lineage>
</organism>
<name>A0A6L5X8J1_9FIRM</name>
<comment type="caution">
    <text evidence="3">The sequence shown here is derived from an EMBL/GenBank/DDBJ whole genome shotgun (WGS) entry which is preliminary data.</text>
</comment>
<dbReference type="InterPro" id="IPR017853">
    <property type="entry name" value="GH"/>
</dbReference>
<evidence type="ECO:0000256" key="1">
    <source>
        <dbReference type="ARBA" id="ARBA00008061"/>
    </source>
</evidence>
<dbReference type="SUPFAM" id="SSF51445">
    <property type="entry name" value="(Trans)glycosidases"/>
    <property type="match status" value="1"/>
</dbReference>
<dbReference type="PANTHER" id="PTHR43002">
    <property type="entry name" value="GLYCOGEN DEBRANCHING ENZYME"/>
    <property type="match status" value="1"/>
</dbReference>
<dbReference type="Gene3D" id="3.20.20.80">
    <property type="entry name" value="Glycosidases"/>
    <property type="match status" value="1"/>
</dbReference>
<dbReference type="SUPFAM" id="SSF81296">
    <property type="entry name" value="E set domains"/>
    <property type="match status" value="1"/>
</dbReference>
<dbReference type="InterPro" id="IPR004193">
    <property type="entry name" value="Glyco_hydro_13_N"/>
</dbReference>
<dbReference type="Gene3D" id="2.60.40.1180">
    <property type="entry name" value="Golgi alpha-mannosidase II"/>
    <property type="match status" value="1"/>
</dbReference>
<dbReference type="InterPro" id="IPR013783">
    <property type="entry name" value="Ig-like_fold"/>
</dbReference>
<dbReference type="RefSeq" id="WP_154525588.1">
    <property type="nucleotide sequence ID" value="NZ_JAXFDQ010000008.1"/>
</dbReference>
<dbReference type="InterPro" id="IPR013780">
    <property type="entry name" value="Glyco_hydro_b"/>
</dbReference>
<dbReference type="InterPro" id="IPR006047">
    <property type="entry name" value="GH13_cat_dom"/>
</dbReference>
<dbReference type="CDD" id="cd11326">
    <property type="entry name" value="AmyAc_Glg_debranch"/>
    <property type="match status" value="1"/>
</dbReference>
<dbReference type="GO" id="GO:0005975">
    <property type="term" value="P:carbohydrate metabolic process"/>
    <property type="evidence" value="ECO:0007669"/>
    <property type="project" value="InterPro"/>
</dbReference>
<dbReference type="GO" id="GO:0004553">
    <property type="term" value="F:hydrolase activity, hydrolyzing O-glycosyl compounds"/>
    <property type="evidence" value="ECO:0007669"/>
    <property type="project" value="InterPro"/>
</dbReference>
<feature type="domain" description="Glycosyl hydrolase family 13 catalytic" evidence="2">
    <location>
        <begin position="169"/>
        <end position="589"/>
    </location>
</feature>
<dbReference type="SMART" id="SM00642">
    <property type="entry name" value="Aamy"/>
    <property type="match status" value="1"/>
</dbReference>
<reference evidence="3 4" key="1">
    <citation type="submission" date="2019-08" db="EMBL/GenBank/DDBJ databases">
        <title>In-depth cultivation of the pig gut microbiome towards novel bacterial diversity and tailored functional studies.</title>
        <authorList>
            <person name="Wylensek D."/>
            <person name="Hitch T.C.A."/>
            <person name="Clavel T."/>
        </authorList>
    </citation>
    <scope>NUCLEOTIDE SEQUENCE [LARGE SCALE GENOMIC DNA]</scope>
    <source>
        <strain evidence="3 4">Oil+RF-744-WCA-WT-11</strain>
    </source>
</reference>
<sequence>MADQDQNTRSVTLHPLDSASGYPVCPGLFDRNGAVPLGYEGAVSFTVHSAGATAVTLLLYHRGEEKPYSEIVFPKTYRIGSVWSMVVFGLDISRFEYSYSVDGPWNPEKGLLFDRQHELLDIYAKAVTGQRIWGKKDDVPKYRARVVRTSYDWDNDHQSVPMEDLVIYELHVRGFTMGKSAGVTAPGTFQGLREKIPYLKWLGITAVEMMPIFEFDEMQNCRHFDGKELIDYWGYNTVSYFAPNTSYCSEQEYNHEGDELRSLIRDLHAAGIQVILDVVFNHTAEGNEDGPFISFKGFDNNIYYMLTPDGNYYNFSGCGNTVNCNHPVVQELIVECLRYWTVNYHIDGFRFDLASILGRNEDGSPMEYPPLLYRLARDPLLSGVKLIAEAWDAGGMYQVGSFPAWSRWAEWNGKYRDALRSYLKGDIWMAPEAAKRMIGSPDLYSDKPAEQGRSPRGYLGYNSSVNFITCHDGFTLYDLYAYNGKHNEANGWGNSDGADDNRSWNCGEEGPSSNPEIEKLRTRMMKNAMGILLMSRGTPMFLAGDEFANTQFGNNNAYCQDNEISWLDWNYCDKNRDILEFTKGMIALRKQHDCIRRDLKAAKCGFPNISVHAGTPWNALITKDTKAMYVVYAGYDENTRDDDIVCVCLNVWWEGVEIQLPDLPEGKSWHLVVSTAGEERGMAWKRVVMQPRSLAVLVAESYIPPQR</sequence>
<dbReference type="Proteomes" id="UP000481852">
    <property type="component" value="Unassembled WGS sequence"/>
</dbReference>
<comment type="similarity">
    <text evidence="1">Belongs to the glycosyl hydrolase 13 family.</text>
</comment>
<dbReference type="CDD" id="cd11234">
    <property type="entry name" value="E_set_GDE_N"/>
    <property type="match status" value="1"/>
</dbReference>
<dbReference type="InterPro" id="IPR014756">
    <property type="entry name" value="Ig_E-set"/>
</dbReference>
<evidence type="ECO:0000259" key="2">
    <source>
        <dbReference type="SMART" id="SM00642"/>
    </source>
</evidence>
<evidence type="ECO:0000313" key="3">
    <source>
        <dbReference type="EMBL" id="MSS15094.1"/>
    </source>
</evidence>
<gene>
    <name evidence="3" type="ORF">FYJ35_08610</name>
</gene>
<dbReference type="Pfam" id="PF00128">
    <property type="entry name" value="Alpha-amylase"/>
    <property type="match status" value="1"/>
</dbReference>
<protein>
    <submittedName>
        <fullName evidence="3">Glycogen debranching enzyme</fullName>
    </submittedName>
</protein>
<proteinExistence type="inferred from homology"/>
<dbReference type="Gene3D" id="2.60.40.10">
    <property type="entry name" value="Immunoglobulins"/>
    <property type="match status" value="1"/>
</dbReference>